<evidence type="ECO:0000313" key="3">
    <source>
        <dbReference type="EMBL" id="SUP98664.1"/>
    </source>
</evidence>
<keyword evidence="4" id="KW-1185">Reference proteome</keyword>
<protein>
    <submittedName>
        <fullName evidence="3">ASCH domain</fullName>
    </submittedName>
</protein>
<dbReference type="GeneID" id="66879677"/>
<evidence type="ECO:0000313" key="4">
    <source>
        <dbReference type="Proteomes" id="UP000255169"/>
    </source>
</evidence>
<dbReference type="Pfam" id="PF04266">
    <property type="entry name" value="ASCH"/>
    <property type="match status" value="1"/>
</dbReference>
<dbReference type="PATRIC" id="fig|29486.44.peg.1643"/>
<dbReference type="eggNOG" id="COG4405">
    <property type="taxonomic scope" value="Bacteria"/>
</dbReference>
<reference evidence="3 4" key="2">
    <citation type="submission" date="2018-06" db="EMBL/GenBank/DDBJ databases">
        <authorList>
            <consortium name="Pathogen Informatics"/>
            <person name="Doyle S."/>
        </authorList>
    </citation>
    <scope>NUCLEOTIDE SEQUENCE [LARGE SCALE GENOMIC DNA]</scope>
    <source>
        <strain evidence="3 4">NCTC10476</strain>
    </source>
</reference>
<gene>
    <name evidence="2" type="ORF">CSF007_9995</name>
    <name evidence="3" type="ORF">NCTC10476_00155</name>
</gene>
<organism evidence="2">
    <name type="scientific">Yersinia ruckeri</name>
    <dbReference type="NCBI Taxonomy" id="29486"/>
    <lineage>
        <taxon>Bacteria</taxon>
        <taxon>Pseudomonadati</taxon>
        <taxon>Pseudomonadota</taxon>
        <taxon>Gammaproteobacteria</taxon>
        <taxon>Enterobacterales</taxon>
        <taxon>Yersiniaceae</taxon>
        <taxon>Yersinia</taxon>
    </lineage>
</organism>
<name>A0A085U839_YERRU</name>
<sequence>MTTNLPAKYENVERWTFGDTENVADDLLALVLQGVKTATCAALDEDGVPCVGDVFVVVNGRNEPACAVELTNVELKTYDQVDEAHALAEGEGDRSLIYWRKEHQRFFEEYDMFSPDMMLICMQFKIVEKFCM</sequence>
<dbReference type="RefSeq" id="WP_004721697.1">
    <property type="nucleotide sequence ID" value="NZ_CABIHR010000009.1"/>
</dbReference>
<dbReference type="OrthoDB" id="9807542at2"/>
<dbReference type="Proteomes" id="UP000255169">
    <property type="component" value="Unassembled WGS sequence"/>
</dbReference>
<dbReference type="EMBL" id="UHJG01000001">
    <property type="protein sequence ID" value="SUP98664.1"/>
    <property type="molecule type" value="Genomic_DNA"/>
</dbReference>
<dbReference type="KEGG" id="yrb:UGYR_02695"/>
<dbReference type="InterPro" id="IPR015947">
    <property type="entry name" value="PUA-like_sf"/>
</dbReference>
<dbReference type="InterPro" id="IPR009326">
    <property type="entry name" value="DUF984"/>
</dbReference>
<evidence type="ECO:0000313" key="2">
    <source>
        <dbReference type="EMBL" id="CEK27749.1"/>
    </source>
</evidence>
<accession>A0A085U839</accession>
<feature type="domain" description="ASCH" evidence="1">
    <location>
        <begin position="15"/>
        <end position="128"/>
    </location>
</feature>
<proteinExistence type="predicted"/>
<dbReference type="Gene3D" id="3.10.400.10">
    <property type="entry name" value="Sulfate adenylyltransferase"/>
    <property type="match status" value="1"/>
</dbReference>
<dbReference type="CDD" id="cd06553">
    <property type="entry name" value="ASCH_Ef3133_like"/>
    <property type="match status" value="1"/>
</dbReference>
<dbReference type="SMART" id="SM01022">
    <property type="entry name" value="ASCH"/>
    <property type="match status" value="1"/>
</dbReference>
<dbReference type="PANTHER" id="PTHR39203">
    <property type="entry name" value="CYTOPLASMIC PROTEIN-RELATED"/>
    <property type="match status" value="1"/>
</dbReference>
<reference evidence="2" key="1">
    <citation type="journal article" date="2015" name="Genome Announc.">
        <title>Complete Genome Sequence of Yersinia ruckeri Strain CSF007-82, Etiologic Agent of Red Mouth Disease in Salmonid Fish.</title>
        <authorList>
            <person name="Nelson M.C."/>
            <person name="LaPatra S.E."/>
            <person name="Welch T.J."/>
            <person name="Graf J."/>
        </authorList>
    </citation>
    <scope>NUCLEOTIDE SEQUENCE</scope>
    <source>
        <strain evidence="2">CSF007-82</strain>
    </source>
</reference>
<dbReference type="InterPro" id="IPR007374">
    <property type="entry name" value="ASCH_domain"/>
</dbReference>
<dbReference type="AlphaFoldDB" id="A0A085U839"/>
<dbReference type="EMBL" id="LN681231">
    <property type="protein sequence ID" value="CEK27749.1"/>
    <property type="molecule type" value="Genomic_DNA"/>
</dbReference>
<dbReference type="SUPFAM" id="SSF88697">
    <property type="entry name" value="PUA domain-like"/>
    <property type="match status" value="1"/>
</dbReference>
<evidence type="ECO:0000259" key="1">
    <source>
        <dbReference type="SMART" id="SM01022"/>
    </source>
</evidence>
<dbReference type="PIRSF" id="PIRSF021320">
    <property type="entry name" value="DUF984"/>
    <property type="match status" value="1"/>
</dbReference>
<dbReference type="PANTHER" id="PTHR39203:SF1">
    <property type="entry name" value="CYTOPLASMIC PROTEIN"/>
    <property type="match status" value="1"/>
</dbReference>